<dbReference type="OrthoDB" id="6716943at2"/>
<evidence type="ECO:0000256" key="1">
    <source>
        <dbReference type="SAM" id="SignalP"/>
    </source>
</evidence>
<accession>A0A2U8FUH5</accession>
<sequence>MKLARHISLVGIAGLISLSAAPGVHASQRVCVYDLLGASGDLFNMAKDYAVAMQKHGASIDLKGYTDERVATEDFRTGQCDAVIATAFRTRQFNAVAGSIDTLGATTIVRDGKIDMAGSYDVVRKLIQTYADPAAAKLMIDGPYEIGGITPLGAAYPIVNDRKINTVEALAGKRIASFDYDKAQAVMIQRIGAQPVSADITNFSTKFNNGTVDMIAAPSMAYKPLELYKGIGKNGAMARFPIMILTYQVVLNHSKFPEGFGQASRNYWMTQFDRALQLIRQADASVPPATWMELSPENAYKYTLMLRESRIDIAQKGLYDKRGLKVIKKIRCKVNAADPECTTKSEEDWK</sequence>
<dbReference type="InterPro" id="IPR038404">
    <property type="entry name" value="TRAP_DctP_sf"/>
</dbReference>
<dbReference type="RefSeq" id="WP_109036883.1">
    <property type="nucleotide sequence ID" value="NZ_CP029210.1"/>
</dbReference>
<dbReference type="KEGG" id="aon:DEH84_10940"/>
<dbReference type="Pfam" id="PF19582">
    <property type="entry name" value="AdeT1_2"/>
    <property type="match status" value="1"/>
</dbReference>
<evidence type="ECO:0000313" key="3">
    <source>
        <dbReference type="Proteomes" id="UP000244892"/>
    </source>
</evidence>
<proteinExistence type="predicted"/>
<protein>
    <recommendedName>
        <fullName evidence="4">AdeT</fullName>
    </recommendedName>
</protein>
<keyword evidence="1" id="KW-0732">Signal</keyword>
<dbReference type="EMBL" id="CP029210">
    <property type="protein sequence ID" value="AWI53886.1"/>
    <property type="molecule type" value="Genomic_DNA"/>
</dbReference>
<organism evidence="2 3">
    <name type="scientific">Aquabacterium olei</name>
    <dbReference type="NCBI Taxonomy" id="1296669"/>
    <lineage>
        <taxon>Bacteria</taxon>
        <taxon>Pseudomonadati</taxon>
        <taxon>Pseudomonadota</taxon>
        <taxon>Betaproteobacteria</taxon>
        <taxon>Burkholderiales</taxon>
        <taxon>Aquabacterium</taxon>
    </lineage>
</organism>
<gene>
    <name evidence="2" type="ORF">DEH84_10940</name>
</gene>
<dbReference type="AlphaFoldDB" id="A0A2U8FUH5"/>
<feature type="signal peptide" evidence="1">
    <location>
        <begin position="1"/>
        <end position="26"/>
    </location>
</feature>
<evidence type="ECO:0000313" key="2">
    <source>
        <dbReference type="EMBL" id="AWI53886.1"/>
    </source>
</evidence>
<name>A0A2U8FUH5_9BURK</name>
<feature type="chain" id="PRO_5015961903" description="AdeT" evidence="1">
    <location>
        <begin position="27"/>
        <end position="350"/>
    </location>
</feature>
<keyword evidence="3" id="KW-1185">Reference proteome</keyword>
<dbReference type="InterPro" id="IPR045758">
    <property type="entry name" value="AdeT1/2"/>
</dbReference>
<evidence type="ECO:0008006" key="4">
    <source>
        <dbReference type="Google" id="ProtNLM"/>
    </source>
</evidence>
<dbReference type="Gene3D" id="3.40.190.170">
    <property type="entry name" value="Bacterial extracellular solute-binding protein, family 7"/>
    <property type="match status" value="1"/>
</dbReference>
<reference evidence="2 3" key="1">
    <citation type="submission" date="2018-05" db="EMBL/GenBank/DDBJ databases">
        <title>complete genome sequence of Aquabacterium olei NBRC 110486.</title>
        <authorList>
            <person name="Tang B."/>
            <person name="Chang J."/>
            <person name="Zhang L."/>
            <person name="Yang H."/>
        </authorList>
    </citation>
    <scope>NUCLEOTIDE SEQUENCE [LARGE SCALE GENOMIC DNA]</scope>
    <source>
        <strain evidence="2 3">NBRC 110486</strain>
    </source>
</reference>
<dbReference type="Proteomes" id="UP000244892">
    <property type="component" value="Chromosome"/>
</dbReference>